<keyword evidence="4 5" id="KW-0472">Membrane</keyword>
<dbReference type="EMBL" id="DF968181">
    <property type="protein sequence ID" value="GAP41767.1"/>
    <property type="molecule type" value="Genomic_DNA"/>
</dbReference>
<evidence type="ECO:0000313" key="6">
    <source>
        <dbReference type="EMBL" id="GAP41767.1"/>
    </source>
</evidence>
<dbReference type="PATRIC" id="fig|1678840.3.peg.3289"/>
<feature type="transmembrane region" description="Helical" evidence="5">
    <location>
        <begin position="37"/>
        <end position="55"/>
    </location>
</feature>
<evidence type="ECO:0000313" key="7">
    <source>
        <dbReference type="Proteomes" id="UP000053370"/>
    </source>
</evidence>
<comment type="subcellular location">
    <subcellularLocation>
        <location evidence="1">Membrane</location>
        <topology evidence="1">Multi-pass membrane protein</topology>
    </subcellularLocation>
</comment>
<keyword evidence="3 5" id="KW-1133">Transmembrane helix</keyword>
<evidence type="ECO:0000256" key="1">
    <source>
        <dbReference type="ARBA" id="ARBA00004141"/>
    </source>
</evidence>
<protein>
    <submittedName>
        <fullName evidence="6">Putative effector of murein hydrolase</fullName>
    </submittedName>
</protein>
<dbReference type="AlphaFoldDB" id="A0A0S7BTF4"/>
<keyword evidence="7" id="KW-1185">Reference proteome</keyword>
<sequence length="229" mass="24329">MNNFAAEPLFGIIISIAFYLFGVFLREKIKSDFINPLLLTIIGIVLTLILFKIPFDDYNQGGQIINLFLGPATASIAYSVFKQIRILKKWAIPIIAGCIGGSLASIGSVYFLCRVFGFNDALTSSIIPKSVTTPIAIEISAQLGGMPSITVSLVILTGILGALFSPFLIRFFHISERIAAGTAIGVSSHGIGTSKAIELGEIEGAVSGIAMGLSGLFTSIFISLVQFFG</sequence>
<name>A0A0S7BTF4_9CHLR</name>
<dbReference type="GO" id="GO:0016787">
    <property type="term" value="F:hydrolase activity"/>
    <property type="evidence" value="ECO:0007669"/>
    <property type="project" value="UniProtKB-KW"/>
</dbReference>
<dbReference type="InterPro" id="IPR007300">
    <property type="entry name" value="CidB/LrgB"/>
</dbReference>
<feature type="transmembrane region" description="Helical" evidence="5">
    <location>
        <begin position="205"/>
        <end position="228"/>
    </location>
</feature>
<dbReference type="PANTHER" id="PTHR30249:SF0">
    <property type="entry name" value="PLASTIDAL GLYCOLATE_GLYCERATE TRANSLOCATOR 1, CHLOROPLASTIC"/>
    <property type="match status" value="1"/>
</dbReference>
<accession>A0A0S7BTF4</accession>
<evidence type="ECO:0000256" key="5">
    <source>
        <dbReference type="SAM" id="Phobius"/>
    </source>
</evidence>
<reference evidence="6" key="1">
    <citation type="journal article" date="2015" name="Genome Announc.">
        <title>Draft Genome Sequence of Anaerolineae Strain TC1, a Novel Isolate from a Methanogenic Wastewater Treatment System.</title>
        <authorList>
            <person name="Matsuura N."/>
            <person name="Tourlousse D.M."/>
            <person name="Sun L."/>
            <person name="Toyonaga M."/>
            <person name="Kuroda K."/>
            <person name="Ohashi A."/>
            <person name="Cruz R."/>
            <person name="Yamaguchi T."/>
            <person name="Sekiguchi Y."/>
        </authorList>
    </citation>
    <scope>NUCLEOTIDE SEQUENCE [LARGE SCALE GENOMIC DNA]</scope>
    <source>
        <strain evidence="6">TC1</strain>
    </source>
</reference>
<feature type="transmembrane region" description="Helical" evidence="5">
    <location>
        <begin position="149"/>
        <end position="169"/>
    </location>
</feature>
<dbReference type="OrthoDB" id="9811701at2"/>
<evidence type="ECO:0000256" key="4">
    <source>
        <dbReference type="ARBA" id="ARBA00023136"/>
    </source>
</evidence>
<proteinExistence type="predicted"/>
<feature type="transmembrane region" description="Helical" evidence="5">
    <location>
        <begin position="6"/>
        <end position="25"/>
    </location>
</feature>
<evidence type="ECO:0000256" key="3">
    <source>
        <dbReference type="ARBA" id="ARBA00022989"/>
    </source>
</evidence>
<organism evidence="6">
    <name type="scientific">Flexilinea flocculi</name>
    <dbReference type="NCBI Taxonomy" id="1678840"/>
    <lineage>
        <taxon>Bacteria</taxon>
        <taxon>Bacillati</taxon>
        <taxon>Chloroflexota</taxon>
        <taxon>Anaerolineae</taxon>
        <taxon>Anaerolineales</taxon>
        <taxon>Anaerolineaceae</taxon>
        <taxon>Flexilinea</taxon>
    </lineage>
</organism>
<gene>
    <name evidence="6" type="ORF">ATC1_131763</name>
</gene>
<dbReference type="Pfam" id="PF04172">
    <property type="entry name" value="LrgB"/>
    <property type="match status" value="1"/>
</dbReference>
<keyword evidence="2 5" id="KW-0812">Transmembrane</keyword>
<dbReference type="Proteomes" id="UP000053370">
    <property type="component" value="Unassembled WGS sequence"/>
</dbReference>
<keyword evidence="6" id="KW-0378">Hydrolase</keyword>
<dbReference type="RefSeq" id="WP_062283661.1">
    <property type="nucleotide sequence ID" value="NZ_DF968181.1"/>
</dbReference>
<dbReference type="PANTHER" id="PTHR30249">
    <property type="entry name" value="PUTATIVE SEROTONIN TRANSPORTER"/>
    <property type="match status" value="1"/>
</dbReference>
<feature type="transmembrane region" description="Helical" evidence="5">
    <location>
        <begin position="90"/>
        <end position="112"/>
    </location>
</feature>
<evidence type="ECO:0000256" key="2">
    <source>
        <dbReference type="ARBA" id="ARBA00022692"/>
    </source>
</evidence>
<dbReference type="GO" id="GO:0016020">
    <property type="term" value="C:membrane"/>
    <property type="evidence" value="ECO:0007669"/>
    <property type="project" value="UniProtKB-SubCell"/>
</dbReference>
<feature type="transmembrane region" description="Helical" evidence="5">
    <location>
        <begin position="61"/>
        <end position="81"/>
    </location>
</feature>